<protein>
    <submittedName>
        <fullName evidence="4">Putative Phytochrome-like protein cph2</fullName>
    </submittedName>
</protein>
<dbReference type="InterPro" id="IPR031621">
    <property type="entry name" value="HisKA_7TM"/>
</dbReference>
<name>A0A3P7RXN9_9FIRM</name>
<dbReference type="CDD" id="cd01949">
    <property type="entry name" value="GGDEF"/>
    <property type="match status" value="1"/>
</dbReference>
<evidence type="ECO:0000313" key="5">
    <source>
        <dbReference type="Proteomes" id="UP000279029"/>
    </source>
</evidence>
<gene>
    <name evidence="4" type="ORF">PATL70BA_1609</name>
</gene>
<feature type="transmembrane region" description="Helical" evidence="1">
    <location>
        <begin position="104"/>
        <end position="124"/>
    </location>
</feature>
<dbReference type="CDD" id="cd01948">
    <property type="entry name" value="EAL"/>
    <property type="match status" value="1"/>
</dbReference>
<feature type="transmembrane region" description="Helical" evidence="1">
    <location>
        <begin position="67"/>
        <end position="92"/>
    </location>
</feature>
<dbReference type="InterPro" id="IPR052155">
    <property type="entry name" value="Biofilm_reg_signaling"/>
</dbReference>
<feature type="transmembrane region" description="Helical" evidence="1">
    <location>
        <begin position="38"/>
        <end position="55"/>
    </location>
</feature>
<dbReference type="Gene3D" id="3.30.70.270">
    <property type="match status" value="1"/>
</dbReference>
<dbReference type="InterPro" id="IPR000160">
    <property type="entry name" value="GGDEF_dom"/>
</dbReference>
<keyword evidence="5" id="KW-1185">Reference proteome</keyword>
<dbReference type="AlphaFoldDB" id="A0A3P7RXN9"/>
<sequence>MILKSEYFSIGYFLVALIHLFIGIYILNKNKKHHLNKILFFVTLSLAIWSFGFSMENSATSLEKALAWRRVMAVGWGSFFALLVHYIILLTGKENILFNQTRKLLFYSPSIFLILTFSLIPNIAKAQYNLSWTKLGWMNAATGGLMDVIFNLYVVVFSAVALILLIVWRDKKRSREVRKTKVIIVATLTLAVVFGVISDLVLYRSIGLEIPQLGVFFAVIPIIGTVYSINIHGLMIARQHRSYQDDYFLNEKKHQMIFAYTSALIIIIGIVNIGVYFVSAYTLEDVLGVSGLICLAGILVMFISIYVSRLETQDKLYFFINTGLVTYLLIHYSGRLANNFIWALPVLFLLISILFNYKRFIYAISLTSLIYHAHDWAFNQGQIIDITYMDWTLQISFYILIFLSVLLVNNYLNDKLLLNQRYIINHQNLAQLSSDFITIDKNTIEKKTLELLDVANKLLDASCGHAIKYPREGQSFGESIQTSNQCHVEYTTLDTIKYGLGELSDSFFNGEIIQIFDLENHVQQNDNFRCIVDNNRARSMILIPVTRGNDNQGHLMFLSGKRKQWGNEEEESLIILRNILSDAWDKIDSQNNINELAYSDLLTGLSNRKMFQIHMDEILRISKRSNLQLGIMFLDLDDFKYINDTLGHDAGDELLRIIGNRIKENLRLQDIACRFGGDEFLVIIPGVASINELQSIVENIMSTFEVDVNIKNHMLKVAASAGIAVYPEDGNASETLVKHADMAMYKAKALGKNKYVFCNDSMKRETGERTKLLKDLHYALVNDELFLMFQPQVNCDKNLISGFEALVRWQHPQKGMISPGVFIPLAEQSGLIHEIGEWVLINACKQSYTWRKEGFDQHIMAVNLSVEQLKDERIIDKVTRIIGTYHMDPKYLELEVTESVAIHEEDDVIQRLAQFREMGISIAIDDFGTEYSSLSRLKRLPIDRLKLAMEFVRNVDQSEKDQAVAKVIIDLAKNMKFRLIAEGVERKEELDFLMSNGCSEFQGYYFYRPMRVDEINSFEGQEVRL</sequence>
<dbReference type="Pfam" id="PF00990">
    <property type="entry name" value="GGDEF"/>
    <property type="match status" value="1"/>
</dbReference>
<feature type="transmembrane region" description="Helical" evidence="1">
    <location>
        <begin position="6"/>
        <end position="26"/>
    </location>
</feature>
<feature type="transmembrane region" description="Helical" evidence="1">
    <location>
        <begin position="215"/>
        <end position="237"/>
    </location>
</feature>
<proteinExistence type="predicted"/>
<feature type="transmembrane region" description="Helical" evidence="1">
    <location>
        <begin position="180"/>
        <end position="203"/>
    </location>
</feature>
<dbReference type="InterPro" id="IPR029787">
    <property type="entry name" value="Nucleotide_cyclase"/>
</dbReference>
<dbReference type="SMART" id="SM00052">
    <property type="entry name" value="EAL"/>
    <property type="match status" value="1"/>
</dbReference>
<organism evidence="4 5">
    <name type="scientific">Petrocella atlantisensis</name>
    <dbReference type="NCBI Taxonomy" id="2173034"/>
    <lineage>
        <taxon>Bacteria</taxon>
        <taxon>Bacillati</taxon>
        <taxon>Bacillota</taxon>
        <taxon>Clostridia</taxon>
        <taxon>Lachnospirales</taxon>
        <taxon>Vallitaleaceae</taxon>
        <taxon>Petrocella</taxon>
    </lineage>
</organism>
<dbReference type="InterPro" id="IPR001633">
    <property type="entry name" value="EAL_dom"/>
</dbReference>
<dbReference type="KEGG" id="cbar:PATL70BA_1609"/>
<feature type="domain" description="EAL" evidence="2">
    <location>
        <begin position="769"/>
        <end position="1023"/>
    </location>
</feature>
<dbReference type="EMBL" id="LR130778">
    <property type="protein sequence ID" value="VDN47496.1"/>
    <property type="molecule type" value="Genomic_DNA"/>
</dbReference>
<feature type="domain" description="GGDEF" evidence="3">
    <location>
        <begin position="627"/>
        <end position="760"/>
    </location>
</feature>
<dbReference type="PROSITE" id="PS50887">
    <property type="entry name" value="GGDEF"/>
    <property type="match status" value="1"/>
</dbReference>
<dbReference type="PANTHER" id="PTHR44757">
    <property type="entry name" value="DIGUANYLATE CYCLASE DGCP"/>
    <property type="match status" value="1"/>
</dbReference>
<feature type="transmembrane region" description="Helical" evidence="1">
    <location>
        <begin position="287"/>
        <end position="307"/>
    </location>
</feature>
<feature type="transmembrane region" description="Helical" evidence="1">
    <location>
        <begin position="144"/>
        <end position="168"/>
    </location>
</feature>
<keyword evidence="1" id="KW-0812">Transmembrane</keyword>
<dbReference type="PROSITE" id="PS50883">
    <property type="entry name" value="EAL"/>
    <property type="match status" value="1"/>
</dbReference>
<feature type="transmembrane region" description="Helical" evidence="1">
    <location>
        <begin position="340"/>
        <end position="357"/>
    </location>
</feature>
<dbReference type="Pfam" id="PF16927">
    <property type="entry name" value="HisKA_7TM"/>
    <property type="match status" value="1"/>
</dbReference>
<feature type="transmembrane region" description="Helical" evidence="1">
    <location>
        <begin position="316"/>
        <end position="334"/>
    </location>
</feature>
<feature type="transmembrane region" description="Helical" evidence="1">
    <location>
        <begin position="257"/>
        <end position="281"/>
    </location>
</feature>
<evidence type="ECO:0000259" key="3">
    <source>
        <dbReference type="PROSITE" id="PS50887"/>
    </source>
</evidence>
<accession>A0A3P7RXN9</accession>
<dbReference type="InterPro" id="IPR043128">
    <property type="entry name" value="Rev_trsase/Diguanyl_cyclase"/>
</dbReference>
<dbReference type="NCBIfam" id="TIGR00254">
    <property type="entry name" value="GGDEF"/>
    <property type="match status" value="1"/>
</dbReference>
<dbReference type="Gene3D" id="3.20.20.450">
    <property type="entry name" value="EAL domain"/>
    <property type="match status" value="1"/>
</dbReference>
<evidence type="ECO:0000313" key="4">
    <source>
        <dbReference type="EMBL" id="VDN47496.1"/>
    </source>
</evidence>
<reference evidence="4 5" key="1">
    <citation type="submission" date="2018-09" db="EMBL/GenBank/DDBJ databases">
        <authorList>
            <person name="Postec A."/>
        </authorList>
    </citation>
    <scope>NUCLEOTIDE SEQUENCE [LARGE SCALE GENOMIC DNA]</scope>
    <source>
        <strain evidence="4">70B-A</strain>
    </source>
</reference>
<dbReference type="SMART" id="SM00267">
    <property type="entry name" value="GGDEF"/>
    <property type="match status" value="1"/>
</dbReference>
<evidence type="ECO:0000259" key="2">
    <source>
        <dbReference type="PROSITE" id="PS50883"/>
    </source>
</evidence>
<dbReference type="Proteomes" id="UP000279029">
    <property type="component" value="Chromosome"/>
</dbReference>
<keyword evidence="1" id="KW-0472">Membrane</keyword>
<dbReference type="SUPFAM" id="SSF55781">
    <property type="entry name" value="GAF domain-like"/>
    <property type="match status" value="1"/>
</dbReference>
<keyword evidence="1" id="KW-1133">Transmembrane helix</keyword>
<dbReference type="InterPro" id="IPR035919">
    <property type="entry name" value="EAL_sf"/>
</dbReference>
<dbReference type="PANTHER" id="PTHR44757:SF2">
    <property type="entry name" value="BIOFILM ARCHITECTURE MAINTENANCE PROTEIN MBAA"/>
    <property type="match status" value="1"/>
</dbReference>
<evidence type="ECO:0000256" key="1">
    <source>
        <dbReference type="SAM" id="Phobius"/>
    </source>
</evidence>
<dbReference type="Pfam" id="PF00563">
    <property type="entry name" value="EAL"/>
    <property type="match status" value="1"/>
</dbReference>
<feature type="transmembrane region" description="Helical" evidence="1">
    <location>
        <begin position="395"/>
        <end position="412"/>
    </location>
</feature>
<dbReference type="SUPFAM" id="SSF55073">
    <property type="entry name" value="Nucleotide cyclase"/>
    <property type="match status" value="1"/>
</dbReference>
<dbReference type="SUPFAM" id="SSF141868">
    <property type="entry name" value="EAL domain-like"/>
    <property type="match status" value="1"/>
</dbReference>
<dbReference type="FunFam" id="3.30.70.270:FF:000001">
    <property type="entry name" value="Diguanylate cyclase domain protein"/>
    <property type="match status" value="1"/>
</dbReference>
<dbReference type="RefSeq" id="WP_172596159.1">
    <property type="nucleotide sequence ID" value="NZ_LR130778.1"/>
</dbReference>